<keyword evidence="3" id="KW-1185">Reference proteome</keyword>
<dbReference type="PROSITE" id="PS50172">
    <property type="entry name" value="BRCT"/>
    <property type="match status" value="1"/>
</dbReference>
<dbReference type="Gene3D" id="3.40.50.10190">
    <property type="entry name" value="BRCT domain"/>
    <property type="match status" value="1"/>
</dbReference>
<accession>A0A1C7MLY6</accession>
<gene>
    <name evidence="2" type="ORF">A0H81_01582</name>
</gene>
<reference evidence="2 3" key="1">
    <citation type="submission" date="2016-03" db="EMBL/GenBank/DDBJ databases">
        <title>Whole genome sequencing of Grifola frondosa 9006-11.</title>
        <authorList>
            <person name="Min B."/>
            <person name="Park H."/>
            <person name="Kim J.-G."/>
            <person name="Cho H."/>
            <person name="Oh Y.-L."/>
            <person name="Kong W.-S."/>
            <person name="Choi I.-G."/>
        </authorList>
    </citation>
    <scope>NUCLEOTIDE SEQUENCE [LARGE SCALE GENOMIC DNA]</scope>
    <source>
        <strain evidence="2 3">9006-11</strain>
    </source>
</reference>
<name>A0A1C7MLY6_GRIFR</name>
<dbReference type="SUPFAM" id="SSF52113">
    <property type="entry name" value="BRCT domain"/>
    <property type="match status" value="1"/>
</dbReference>
<dbReference type="AlphaFoldDB" id="A0A1C7MLY6"/>
<dbReference type="GO" id="GO:0005634">
    <property type="term" value="C:nucleus"/>
    <property type="evidence" value="ECO:0007669"/>
    <property type="project" value="TreeGrafter"/>
</dbReference>
<comment type="caution">
    <text evidence="2">The sequence shown here is derived from an EMBL/GenBank/DDBJ whole genome shotgun (WGS) entry which is preliminary data.</text>
</comment>
<dbReference type="InterPro" id="IPR001357">
    <property type="entry name" value="BRCT_dom"/>
</dbReference>
<dbReference type="InterPro" id="IPR036420">
    <property type="entry name" value="BRCT_dom_sf"/>
</dbReference>
<dbReference type="GO" id="GO:1990683">
    <property type="term" value="P:DNA double-strand break attachment to nuclear envelope"/>
    <property type="evidence" value="ECO:0007669"/>
    <property type="project" value="TreeGrafter"/>
</dbReference>
<dbReference type="STRING" id="5627.A0A1C7MLY6"/>
<dbReference type="GO" id="GO:0035361">
    <property type="term" value="C:Cul8-RING ubiquitin ligase complex"/>
    <property type="evidence" value="ECO:0007669"/>
    <property type="project" value="TreeGrafter"/>
</dbReference>
<dbReference type="InterPro" id="IPR053036">
    <property type="entry name" value="CellCycle_DNARepair_Reg"/>
</dbReference>
<protein>
    <recommendedName>
        <fullName evidence="1">BRCT domain-containing protein</fullName>
    </recommendedName>
</protein>
<evidence type="ECO:0000313" key="2">
    <source>
        <dbReference type="EMBL" id="OBZ77875.1"/>
    </source>
</evidence>
<sequence length="294" mass="32271">MQLGSVLDAQGATAVKLSSLALTHLITVSLPIDDNLESLPQGSMAHLVTLRWVERSRILGAQQDPEHYSPDPAMLFSGITATASDISQSDTDIMSATIAALGGQWRTALTRDVTHLFALAPGSVKTAMHFRDTTGMCILAPHWFDDSVRLGIKGLPTKSYEWHEPRVFHARSESRTPEEELEFKIPAKRRLLYDTALMDDGDMPPTKAPSGNVWNGLRILLSTTLELSDSQRAAREADIIRQGGVVIGFDSPQSADTQTIRDEELKKIDEADVFVTRYRTGAAYVKVSGQPVSR</sequence>
<dbReference type="PANTHER" id="PTHR47667:SF1">
    <property type="entry name" value="REGULATOR OF TY1 TRANSPOSITION PROTEIN 107"/>
    <property type="match status" value="1"/>
</dbReference>
<feature type="domain" description="BRCT" evidence="1">
    <location>
        <begin position="71"/>
        <end position="149"/>
    </location>
</feature>
<organism evidence="2 3">
    <name type="scientific">Grifola frondosa</name>
    <name type="common">Maitake</name>
    <name type="synonym">Polyporus frondosus</name>
    <dbReference type="NCBI Taxonomy" id="5627"/>
    <lineage>
        <taxon>Eukaryota</taxon>
        <taxon>Fungi</taxon>
        <taxon>Dikarya</taxon>
        <taxon>Basidiomycota</taxon>
        <taxon>Agaricomycotina</taxon>
        <taxon>Agaricomycetes</taxon>
        <taxon>Polyporales</taxon>
        <taxon>Grifolaceae</taxon>
        <taxon>Grifola</taxon>
    </lineage>
</organism>
<dbReference type="Proteomes" id="UP000092993">
    <property type="component" value="Unassembled WGS sequence"/>
</dbReference>
<dbReference type="PANTHER" id="PTHR47667">
    <property type="entry name" value="REGULATOR OF TY1 TRANSPOSITION PROTEIN 107"/>
    <property type="match status" value="1"/>
</dbReference>
<proteinExistence type="predicted"/>
<evidence type="ECO:0000313" key="3">
    <source>
        <dbReference type="Proteomes" id="UP000092993"/>
    </source>
</evidence>
<dbReference type="EMBL" id="LUGG01000002">
    <property type="protein sequence ID" value="OBZ77875.1"/>
    <property type="molecule type" value="Genomic_DNA"/>
</dbReference>
<dbReference type="GO" id="GO:0006302">
    <property type="term" value="P:double-strand break repair"/>
    <property type="evidence" value="ECO:0007669"/>
    <property type="project" value="TreeGrafter"/>
</dbReference>
<evidence type="ECO:0000259" key="1">
    <source>
        <dbReference type="PROSITE" id="PS50172"/>
    </source>
</evidence>
<dbReference type="OrthoDB" id="342264at2759"/>